<proteinExistence type="predicted"/>
<dbReference type="EMBL" id="JBIGHW010000029">
    <property type="protein sequence ID" value="MFG6443527.1"/>
    <property type="molecule type" value="Genomic_DNA"/>
</dbReference>
<dbReference type="PROSITE" id="PS51257">
    <property type="entry name" value="PROKAR_LIPOPROTEIN"/>
    <property type="match status" value="1"/>
</dbReference>
<evidence type="ECO:0000313" key="2">
    <source>
        <dbReference type="EMBL" id="MFG6443423.1"/>
    </source>
</evidence>
<evidence type="ECO:0000259" key="1">
    <source>
        <dbReference type="Pfam" id="PF03721"/>
    </source>
</evidence>
<protein>
    <recommendedName>
        <fullName evidence="1">UDP-glucose/GDP-mannose dehydrogenase N-terminal domain-containing protein</fullName>
    </recommendedName>
</protein>
<sequence>MKVTAIGTGYVGLVTGACLAEMGNHV</sequence>
<keyword evidence="4" id="KW-1185">Reference proteome</keyword>
<dbReference type="EMBL" id="JBIGHW010000023">
    <property type="protein sequence ID" value="MFG6443423.1"/>
    <property type="molecule type" value="Genomic_DNA"/>
</dbReference>
<organism evidence="2 4">
    <name type="scientific">Pelomonas margarita</name>
    <dbReference type="NCBI Taxonomy" id="3299031"/>
    <lineage>
        <taxon>Bacteria</taxon>
        <taxon>Pseudomonadati</taxon>
        <taxon>Pseudomonadota</taxon>
        <taxon>Betaproteobacteria</taxon>
        <taxon>Burkholderiales</taxon>
        <taxon>Sphaerotilaceae</taxon>
        <taxon>Roseateles</taxon>
    </lineage>
</organism>
<dbReference type="SUPFAM" id="SSF51735">
    <property type="entry name" value="NAD(P)-binding Rossmann-fold domains"/>
    <property type="match status" value="1"/>
</dbReference>
<evidence type="ECO:0000313" key="3">
    <source>
        <dbReference type="EMBL" id="MFG6443527.1"/>
    </source>
</evidence>
<evidence type="ECO:0000313" key="4">
    <source>
        <dbReference type="Proteomes" id="UP001606301"/>
    </source>
</evidence>
<dbReference type="Gene3D" id="3.40.50.720">
    <property type="entry name" value="NAD(P)-binding Rossmann-like Domain"/>
    <property type="match status" value="1"/>
</dbReference>
<dbReference type="InterPro" id="IPR001732">
    <property type="entry name" value="UDP-Glc/GDP-Man_DH_N"/>
</dbReference>
<dbReference type="Pfam" id="PF03721">
    <property type="entry name" value="UDPG_MGDP_dh_N"/>
    <property type="match status" value="1"/>
</dbReference>
<comment type="caution">
    <text evidence="2">The sequence shown here is derived from an EMBL/GenBank/DDBJ whole genome shotgun (WGS) entry which is preliminary data.</text>
</comment>
<dbReference type="InterPro" id="IPR036291">
    <property type="entry name" value="NAD(P)-bd_dom_sf"/>
</dbReference>
<accession>A0ABW7FPZ0</accession>
<reference evidence="2 4" key="1">
    <citation type="submission" date="2024-08" db="EMBL/GenBank/DDBJ databases">
        <authorList>
            <person name="Lu H."/>
        </authorList>
    </citation>
    <scope>NUCLEOTIDE SEQUENCE [LARGE SCALE GENOMIC DNA]</scope>
    <source>
        <strain evidence="2 4">LKC17W</strain>
    </source>
</reference>
<gene>
    <name evidence="2" type="ORF">ACG0Z3_22275</name>
    <name evidence="3" type="ORF">ACG0Z3_22800</name>
</gene>
<name>A0ABW7FPZ0_9BURK</name>
<dbReference type="RefSeq" id="WP_394402076.1">
    <property type="nucleotide sequence ID" value="NZ_JBIGHW010000023.1"/>
</dbReference>
<dbReference type="Proteomes" id="UP001606301">
    <property type="component" value="Unassembled WGS sequence"/>
</dbReference>
<feature type="domain" description="UDP-glucose/GDP-mannose dehydrogenase N-terminal" evidence="1">
    <location>
        <begin position="1"/>
        <end position="26"/>
    </location>
</feature>
<feature type="non-terminal residue" evidence="2">
    <location>
        <position position="26"/>
    </location>
</feature>